<feature type="domain" description="Major facilitator superfamily (MFS) profile" evidence="12">
    <location>
        <begin position="10"/>
        <end position="419"/>
    </location>
</feature>
<feature type="transmembrane region" description="Helical" evidence="11">
    <location>
        <begin position="48"/>
        <end position="71"/>
    </location>
</feature>
<comment type="caution">
    <text evidence="13">The sequence shown here is derived from an EMBL/GenBank/DDBJ whole genome shotgun (WGS) entry which is preliminary data.</text>
</comment>
<evidence type="ECO:0000313" key="14">
    <source>
        <dbReference type="Proteomes" id="UP000247892"/>
    </source>
</evidence>
<feature type="transmembrane region" description="Helical" evidence="11">
    <location>
        <begin position="271"/>
        <end position="290"/>
    </location>
</feature>
<feature type="transmembrane region" description="Helical" evidence="11">
    <location>
        <begin position="148"/>
        <end position="170"/>
    </location>
</feature>
<feature type="transmembrane region" description="Helical" evidence="11">
    <location>
        <begin position="302"/>
        <end position="320"/>
    </location>
</feature>
<dbReference type="PANTHER" id="PTHR43045:SF1">
    <property type="entry name" value="SHIKIMATE TRANSPORTER"/>
    <property type="match status" value="1"/>
</dbReference>
<dbReference type="GO" id="GO:0005886">
    <property type="term" value="C:plasma membrane"/>
    <property type="evidence" value="ECO:0007669"/>
    <property type="project" value="UniProtKB-SubCell"/>
</dbReference>
<dbReference type="InterPro" id="IPR011701">
    <property type="entry name" value="MFS"/>
</dbReference>
<dbReference type="EMBL" id="MASU01000005">
    <property type="protein sequence ID" value="PXY35393.1"/>
    <property type="molecule type" value="Genomic_DNA"/>
</dbReference>
<keyword evidence="14" id="KW-1185">Reference proteome</keyword>
<feature type="transmembrane region" description="Helical" evidence="11">
    <location>
        <begin position="182"/>
        <end position="203"/>
    </location>
</feature>
<dbReference type="Pfam" id="PF00083">
    <property type="entry name" value="Sugar_tr"/>
    <property type="match status" value="1"/>
</dbReference>
<feature type="transmembrane region" description="Helical" evidence="11">
    <location>
        <begin position="236"/>
        <end position="259"/>
    </location>
</feature>
<evidence type="ECO:0000256" key="1">
    <source>
        <dbReference type="ARBA" id="ARBA00004651"/>
    </source>
</evidence>
<evidence type="ECO:0000256" key="9">
    <source>
        <dbReference type="ARBA" id="ARBA00037295"/>
    </source>
</evidence>
<evidence type="ECO:0000256" key="8">
    <source>
        <dbReference type="ARBA" id="ARBA00023136"/>
    </source>
</evidence>
<dbReference type="InterPro" id="IPR005828">
    <property type="entry name" value="MFS_sugar_transport-like"/>
</dbReference>
<evidence type="ECO:0000256" key="7">
    <source>
        <dbReference type="ARBA" id="ARBA00022989"/>
    </source>
</evidence>
<proteinExistence type="inferred from homology"/>
<keyword evidence="8 11" id="KW-0472">Membrane</keyword>
<sequence>MTHDAHARKVLISSLIGSTVEWYEFFIYGTAASLVFNEQFFPQFDPLVGTLLALSTFAIAFVARPLGGVVFGHFGDRIGRKAMLVLTLTLMGGATFVIGLLPTYAQIGVAAPILLVLVRLVQGFSLGGEYSGAVLMSVEHAAPARRGFFGAVVNTGAGWGLLLANLMFLLVSQLPDDDFAAYGWRIPFLCSAVLVALGLFIRLRLDESPDFKAVQRTGAVRKVPVAEVLRAHPLRVVLMCLAYLSAGVTFYVGTVFSLAYGTEHVGASRDVLLGLVTMVNILTIVAIPFFGWLSDRVGRKRIFLAGIAGMAVVPYAWFGLLGTANMPLMLLGFVLMFLPYAANYGVMPTLFAHVFPVGVRYTGMSVGYTLGTVLGSGLAPIVATFLLDRTGDWAAIALYMTGTAVVSFVAALFLRERPQDVPAGASPAGLESTK</sequence>
<evidence type="ECO:0000259" key="12">
    <source>
        <dbReference type="PROSITE" id="PS50850"/>
    </source>
</evidence>
<comment type="similarity">
    <text evidence="2">Belongs to the major facilitator superfamily. Metabolite:H+ Symporter (MHS) family (TC 2.A.1.6) family.</text>
</comment>
<comment type="function">
    <text evidence="9">May be a proton symporter involved in the uptake of osmolytes such as proline and glycine betaine.</text>
</comment>
<dbReference type="GO" id="GO:0015293">
    <property type="term" value="F:symporter activity"/>
    <property type="evidence" value="ECO:0007669"/>
    <property type="project" value="UniProtKB-KW"/>
</dbReference>
<comment type="subcellular location">
    <subcellularLocation>
        <location evidence="1">Cell membrane</location>
        <topology evidence="1">Multi-pass membrane protein</topology>
    </subcellularLocation>
</comment>
<keyword evidence="6" id="KW-0769">Symport</keyword>
<dbReference type="CDD" id="cd17369">
    <property type="entry name" value="MFS_ShiA_like"/>
    <property type="match status" value="1"/>
</dbReference>
<dbReference type="FunFam" id="1.20.1250.20:FF:000001">
    <property type="entry name" value="Dicarboxylate MFS transporter"/>
    <property type="match status" value="1"/>
</dbReference>
<dbReference type="InterPro" id="IPR036259">
    <property type="entry name" value="MFS_trans_sf"/>
</dbReference>
<dbReference type="PROSITE" id="PS50850">
    <property type="entry name" value="MFS"/>
    <property type="match status" value="1"/>
</dbReference>
<keyword evidence="5 11" id="KW-0812">Transmembrane</keyword>
<accession>A0A318LLP7</accession>
<feature type="transmembrane region" description="Helical" evidence="11">
    <location>
        <begin position="83"/>
        <end position="101"/>
    </location>
</feature>
<reference evidence="13 14" key="1">
    <citation type="submission" date="2016-07" db="EMBL/GenBank/DDBJ databases">
        <title>Draft genome sequence of Prauserella sp. YIM 121212, isolated from alkaline soil.</title>
        <authorList>
            <person name="Ruckert C."/>
            <person name="Albersmeier A."/>
            <person name="Jiang C.-L."/>
            <person name="Jiang Y."/>
            <person name="Kalinowski J."/>
            <person name="Schneider O."/>
            <person name="Winkler A."/>
            <person name="Zotchev S.B."/>
        </authorList>
    </citation>
    <scope>NUCLEOTIDE SEQUENCE [LARGE SCALE GENOMIC DNA]</scope>
    <source>
        <strain evidence="13 14">YIM 121212</strain>
    </source>
</reference>
<feature type="transmembrane region" description="Helical" evidence="11">
    <location>
        <begin position="107"/>
        <end position="127"/>
    </location>
</feature>
<protein>
    <recommendedName>
        <fullName evidence="10">Putative proline/betaine transporter</fullName>
    </recommendedName>
</protein>
<evidence type="ECO:0000256" key="2">
    <source>
        <dbReference type="ARBA" id="ARBA00008240"/>
    </source>
</evidence>
<evidence type="ECO:0000256" key="5">
    <source>
        <dbReference type="ARBA" id="ARBA00022692"/>
    </source>
</evidence>
<evidence type="ECO:0000256" key="6">
    <source>
        <dbReference type="ARBA" id="ARBA00022847"/>
    </source>
</evidence>
<dbReference type="AlphaFoldDB" id="A0A318LLP7"/>
<dbReference type="Proteomes" id="UP000247892">
    <property type="component" value="Unassembled WGS sequence"/>
</dbReference>
<dbReference type="InterPro" id="IPR020846">
    <property type="entry name" value="MFS_dom"/>
</dbReference>
<name>A0A318LLP7_9PSEU</name>
<dbReference type="OrthoDB" id="9066401at2"/>
<feature type="transmembrane region" description="Helical" evidence="11">
    <location>
        <begin position="12"/>
        <end position="36"/>
    </location>
</feature>
<keyword evidence="4" id="KW-1003">Cell membrane</keyword>
<dbReference type="Gene3D" id="1.20.1250.20">
    <property type="entry name" value="MFS general substrate transporter like domains"/>
    <property type="match status" value="2"/>
</dbReference>
<dbReference type="SUPFAM" id="SSF103473">
    <property type="entry name" value="MFS general substrate transporter"/>
    <property type="match status" value="1"/>
</dbReference>
<keyword evidence="3" id="KW-0813">Transport</keyword>
<dbReference type="RefSeq" id="WP_110335389.1">
    <property type="nucleotide sequence ID" value="NZ_JBHVKT010000026.1"/>
</dbReference>
<dbReference type="PANTHER" id="PTHR43045">
    <property type="entry name" value="SHIKIMATE TRANSPORTER"/>
    <property type="match status" value="1"/>
</dbReference>
<organism evidence="13 14">
    <name type="scientific">Prauserella flavalba</name>
    <dbReference type="NCBI Taxonomy" id="1477506"/>
    <lineage>
        <taxon>Bacteria</taxon>
        <taxon>Bacillati</taxon>
        <taxon>Actinomycetota</taxon>
        <taxon>Actinomycetes</taxon>
        <taxon>Pseudonocardiales</taxon>
        <taxon>Pseudonocardiaceae</taxon>
        <taxon>Prauserella</taxon>
    </lineage>
</organism>
<feature type="transmembrane region" description="Helical" evidence="11">
    <location>
        <begin position="393"/>
        <end position="414"/>
    </location>
</feature>
<evidence type="ECO:0000256" key="4">
    <source>
        <dbReference type="ARBA" id="ARBA00022475"/>
    </source>
</evidence>
<keyword evidence="7 11" id="KW-1133">Transmembrane helix</keyword>
<evidence type="ECO:0000256" key="10">
    <source>
        <dbReference type="ARBA" id="ARBA00039918"/>
    </source>
</evidence>
<feature type="transmembrane region" description="Helical" evidence="11">
    <location>
        <begin position="366"/>
        <end position="387"/>
    </location>
</feature>
<evidence type="ECO:0000256" key="3">
    <source>
        <dbReference type="ARBA" id="ARBA00022448"/>
    </source>
</evidence>
<evidence type="ECO:0000256" key="11">
    <source>
        <dbReference type="SAM" id="Phobius"/>
    </source>
</evidence>
<evidence type="ECO:0000313" key="13">
    <source>
        <dbReference type="EMBL" id="PXY35393.1"/>
    </source>
</evidence>
<gene>
    <name evidence="13" type="ORF">BA062_07575</name>
</gene>
<dbReference type="Pfam" id="PF07690">
    <property type="entry name" value="MFS_1"/>
    <property type="match status" value="1"/>
</dbReference>